<comment type="caution">
    <text evidence="2">The sequence shown here is derived from an EMBL/GenBank/DDBJ whole genome shotgun (WGS) entry which is preliminary data.</text>
</comment>
<keyword evidence="1" id="KW-0812">Transmembrane</keyword>
<dbReference type="Proteomes" id="UP001075461">
    <property type="component" value="Unassembled WGS sequence"/>
</dbReference>
<dbReference type="EMBL" id="JAPXGP010000010">
    <property type="protein sequence ID" value="MCZ6162494.1"/>
    <property type="molecule type" value="Genomic_DNA"/>
</dbReference>
<dbReference type="RefSeq" id="WP_269480717.1">
    <property type="nucleotide sequence ID" value="NZ_JAPXGI010000008.1"/>
</dbReference>
<keyword evidence="1" id="KW-0472">Membrane</keyword>
<protein>
    <submittedName>
        <fullName evidence="2">Conjugal transfer protein TraM</fullName>
    </submittedName>
</protein>
<name>A0A9Q4KR53_9BACT</name>
<proteinExistence type="predicted"/>
<organism evidence="2 3">
    <name type="scientific">Campylobacter ureolyticus</name>
    <dbReference type="NCBI Taxonomy" id="827"/>
    <lineage>
        <taxon>Bacteria</taxon>
        <taxon>Pseudomonadati</taxon>
        <taxon>Campylobacterota</taxon>
        <taxon>Epsilonproteobacteria</taxon>
        <taxon>Campylobacterales</taxon>
        <taxon>Campylobacteraceae</taxon>
        <taxon>Campylobacter</taxon>
    </lineage>
</organism>
<accession>A0A9Q4KR53</accession>
<dbReference type="AlphaFoldDB" id="A0A9Q4KR53"/>
<evidence type="ECO:0000256" key="1">
    <source>
        <dbReference type="SAM" id="Phobius"/>
    </source>
</evidence>
<evidence type="ECO:0000313" key="3">
    <source>
        <dbReference type="Proteomes" id="UP001075461"/>
    </source>
</evidence>
<evidence type="ECO:0000313" key="2">
    <source>
        <dbReference type="EMBL" id="MCZ6162494.1"/>
    </source>
</evidence>
<gene>
    <name evidence="2" type="ORF">O6B92_09160</name>
</gene>
<keyword evidence="1" id="KW-1133">Transmembrane helix</keyword>
<sequence length="131" mass="15030">MDKKAIINEIALKHNIIIDENDPILAVVSANEAIFKEFEKRLESILIKQKMDLESYKNSIIQEFKKQDKIIFDVLENTEKPQSSQTNTNTSNNIDKKDTKDINYKIVFISAGLQIIFFLVGVIIGIFLNLN</sequence>
<feature type="transmembrane region" description="Helical" evidence="1">
    <location>
        <begin position="106"/>
        <end position="128"/>
    </location>
</feature>
<reference evidence="2" key="1">
    <citation type="submission" date="2022-12" db="EMBL/GenBank/DDBJ databases">
        <title>Species Delineation and Comparative Genomics within the Campylobacter ureolyticus Complex.</title>
        <authorList>
            <person name="Maki J."/>
            <person name="Howard M."/>
            <person name="Connelly S."/>
            <person name="Hardy D.J."/>
            <person name="Cameron A."/>
        </authorList>
    </citation>
    <scope>NUCLEOTIDE SEQUENCE</scope>
    <source>
        <strain evidence="2">URMC_786</strain>
    </source>
</reference>